<comment type="caution">
    <text evidence="2">The sequence shown here is derived from an EMBL/GenBank/DDBJ whole genome shotgun (WGS) entry which is preliminary data.</text>
</comment>
<feature type="transmembrane region" description="Helical" evidence="1">
    <location>
        <begin position="6"/>
        <end position="25"/>
    </location>
</feature>
<protein>
    <submittedName>
        <fullName evidence="2">Uncharacterized protein</fullName>
    </submittedName>
</protein>
<organism evidence="2">
    <name type="scientific">marine sediment metagenome</name>
    <dbReference type="NCBI Taxonomy" id="412755"/>
    <lineage>
        <taxon>unclassified sequences</taxon>
        <taxon>metagenomes</taxon>
        <taxon>ecological metagenomes</taxon>
    </lineage>
</organism>
<keyword evidence="1" id="KW-0472">Membrane</keyword>
<evidence type="ECO:0000256" key="1">
    <source>
        <dbReference type="SAM" id="Phobius"/>
    </source>
</evidence>
<name>A0A0F8YSL5_9ZZZZ</name>
<feature type="transmembrane region" description="Helical" evidence="1">
    <location>
        <begin position="177"/>
        <end position="201"/>
    </location>
</feature>
<reference evidence="2" key="1">
    <citation type="journal article" date="2015" name="Nature">
        <title>Complex archaea that bridge the gap between prokaryotes and eukaryotes.</title>
        <authorList>
            <person name="Spang A."/>
            <person name="Saw J.H."/>
            <person name="Jorgensen S.L."/>
            <person name="Zaremba-Niedzwiedzka K."/>
            <person name="Martijn J."/>
            <person name="Lind A.E."/>
            <person name="van Eijk R."/>
            <person name="Schleper C."/>
            <person name="Guy L."/>
            <person name="Ettema T.J."/>
        </authorList>
    </citation>
    <scope>NUCLEOTIDE SEQUENCE</scope>
</reference>
<keyword evidence="1" id="KW-1133">Transmembrane helix</keyword>
<keyword evidence="1" id="KW-0812">Transmembrane</keyword>
<dbReference type="AlphaFoldDB" id="A0A0F8YSL5"/>
<sequence>MGLKAGWLAFFTFVWIIGAFLGSTFEYHSTAQASGQSYTAGTASFTNNSATVDGAGTTWVAGMEGGLIQCDAHGVWFKIDTVVNNIELTLVTVYTEPTALGQPYTMVASQGWTGTGTGGYAESPVTTLQYLLDVSNVVQKTQVLGAIPLVTPNGDYFTTAFKVVTWQFAFLEDAAMFYWIFLAPFAIMGVLSMILLVYGLITGNLTLT</sequence>
<dbReference type="EMBL" id="LAZR01067737">
    <property type="protein sequence ID" value="KKK50991.1"/>
    <property type="molecule type" value="Genomic_DNA"/>
</dbReference>
<accession>A0A0F8YSL5</accession>
<evidence type="ECO:0000313" key="2">
    <source>
        <dbReference type="EMBL" id="KKK50991.1"/>
    </source>
</evidence>
<proteinExistence type="predicted"/>
<gene>
    <name evidence="2" type="ORF">LCGC14_3119490</name>
</gene>